<keyword evidence="4 7" id="KW-1133">Transmembrane helix</keyword>
<feature type="transmembrane region" description="Helical" evidence="7">
    <location>
        <begin position="29"/>
        <end position="50"/>
    </location>
</feature>
<evidence type="ECO:0000313" key="8">
    <source>
        <dbReference type="EMBL" id="AAF85609.1"/>
    </source>
</evidence>
<evidence type="ECO:0000256" key="5">
    <source>
        <dbReference type="ARBA" id="ARBA00023136"/>
    </source>
</evidence>
<dbReference type="HOGENOM" id="CLU_042657_2_1_6"/>
<evidence type="ECO:0000256" key="4">
    <source>
        <dbReference type="ARBA" id="ARBA00022989"/>
    </source>
</evidence>
<gene>
    <name evidence="8" type="ordered locus">XF_a0040</name>
</gene>
<dbReference type="Proteomes" id="UP000000812">
    <property type="component" value="Plasmid pXF51"/>
</dbReference>
<reference evidence="8 9" key="1">
    <citation type="journal article" date="2000" name="Nature">
        <title>The genome sequence of the plant pathogen Xylella fastidiosa.</title>
        <authorList>
            <person name="Simpson A.J."/>
            <person name="Reinach F.C."/>
            <person name="Arruda P."/>
            <person name="Abreu F.A."/>
            <person name="Acencio M."/>
            <person name="Alvarenga R."/>
            <person name="Alves L.M."/>
            <person name="Araya J.E."/>
            <person name="Baia G.S."/>
            <person name="Baptista C.S."/>
            <person name="Barros M.H."/>
            <person name="Bonaccorsi E.D."/>
            <person name="Bordin S."/>
            <person name="Bove J.M."/>
            <person name="Briones M.R."/>
            <person name="Bueno M.R."/>
            <person name="Camargo A.A."/>
            <person name="Camargo L.E."/>
            <person name="Carraro D.M."/>
            <person name="Carrer H."/>
            <person name="Colauto N.B."/>
            <person name="Colombo C."/>
            <person name="Costa F.F."/>
            <person name="Costa M.C."/>
            <person name="Costa-Neto C.M."/>
            <person name="Coutinho L.L."/>
            <person name="Cristofani M."/>
            <person name="Dias-Neto E."/>
            <person name="Docena C."/>
            <person name="El-Dorry H."/>
            <person name="Facincani A.P."/>
            <person name="Ferreira A.J."/>
            <person name="Ferreira V.C."/>
            <person name="Ferro J.A."/>
            <person name="Fraga J.S."/>
            <person name="Franca S.C."/>
            <person name="Franco M.C."/>
            <person name="Frohme M."/>
            <person name="Furlan L.R."/>
            <person name="Garnier M."/>
            <person name="Goldman G.H."/>
            <person name="Goldman M.H."/>
            <person name="Gomes S.L."/>
            <person name="Gruber A."/>
            <person name="Ho P.L."/>
            <person name="Hoheisel J.D."/>
            <person name="Junqueira M.L."/>
            <person name="Kemper E.L."/>
            <person name="Kitajima J.P."/>
            <person name="Krieger J.E."/>
            <person name="Kuramae E.E."/>
            <person name="Laigret F."/>
            <person name="Lambais M.R."/>
            <person name="Leite L.C."/>
            <person name="Lemos E.G."/>
            <person name="Lemos M.V."/>
            <person name="Lopes S.A."/>
            <person name="Lopes C.R."/>
            <person name="Machado J.A."/>
            <person name="Machado M.A."/>
            <person name="Madeira A.M."/>
            <person name="Madeira H.M."/>
            <person name="Marino C.L."/>
            <person name="Marques M.V."/>
            <person name="Martins E.A."/>
            <person name="Martins E.M."/>
            <person name="Matsukuma A.Y."/>
            <person name="Menck C.F."/>
            <person name="Miracca E.C."/>
            <person name="Miyaki C.Y."/>
            <person name="Monteriro-Vitorello C.B."/>
            <person name="Moon D.H."/>
            <person name="Nagai M.A."/>
            <person name="Nascimento A.L."/>
            <person name="Netto L.E."/>
            <person name="Nhani A.Jr."/>
            <person name="Nobrega F.G."/>
            <person name="Nunes L.R."/>
            <person name="Oliveira M.A."/>
            <person name="de Oliveira M.C."/>
            <person name="de Oliveira R.C."/>
            <person name="Palmieri D.A."/>
            <person name="Paris A."/>
            <person name="Peixoto B.R."/>
            <person name="Pereira G.A."/>
            <person name="Pereira H.A.Jr."/>
            <person name="Pesquero J.B."/>
            <person name="Quaggio R.B."/>
            <person name="Roberto P.G."/>
            <person name="Rodrigues V."/>
            <person name="de M Rosa A.J."/>
            <person name="de Rosa V.E.Jr."/>
            <person name="de Sa R.G."/>
            <person name="Santelli R.V."/>
            <person name="Sawasaki H.E."/>
            <person name="da Silva A.C."/>
            <person name="da Silva A.M."/>
            <person name="da Silva F.R."/>
            <person name="da Silva W.A.Jr."/>
            <person name="da Silveira J.F."/>
            <person name="Silvestri M.L."/>
            <person name="Siqueira W.J."/>
            <person name="de Souza A.A."/>
            <person name="de Souza A.P."/>
            <person name="Terenzi M.F."/>
            <person name="Truffi D."/>
            <person name="Tsai S.M."/>
            <person name="Tsuhako M.H."/>
            <person name="Vallada H."/>
            <person name="Van Sluys M.A."/>
            <person name="Verjovski-Almeida S."/>
            <person name="Vettore A.L."/>
            <person name="Zago M.A."/>
            <person name="Zatz M."/>
            <person name="Meidanis J."/>
            <person name="Setubal J.C."/>
        </authorList>
    </citation>
    <scope>NUCLEOTIDE SEQUENCE [LARGE SCALE GENOMIC DNA]</scope>
    <source>
        <strain evidence="9">9a5c</strain>
        <plasmid evidence="9">Plasmid pXF51</plasmid>
    </source>
</reference>
<comment type="similarity">
    <text evidence="2">Belongs to the TrbI/VirB10 family.</text>
</comment>
<comment type="subcellular location">
    <subcellularLocation>
        <location evidence="1">Membrane</location>
        <topology evidence="1">Single-pass membrane protein</topology>
    </subcellularLocation>
</comment>
<dbReference type="eggNOG" id="COG2948">
    <property type="taxonomic scope" value="Bacteria"/>
</dbReference>
<keyword evidence="8" id="KW-0614">Plasmid</keyword>
<dbReference type="Gene3D" id="2.40.128.260">
    <property type="entry name" value="Type IV secretion system, VirB10/TraB/TrbI"/>
    <property type="match status" value="1"/>
</dbReference>
<protein>
    <submittedName>
        <fullName evidence="8">Conjugal transfer protein</fullName>
    </submittedName>
</protein>
<feature type="compositionally biased region" description="Polar residues" evidence="6">
    <location>
        <begin position="230"/>
        <end position="256"/>
    </location>
</feature>
<evidence type="ECO:0000256" key="1">
    <source>
        <dbReference type="ARBA" id="ARBA00004167"/>
    </source>
</evidence>
<feature type="region of interest" description="Disordered" evidence="6">
    <location>
        <begin position="223"/>
        <end position="256"/>
    </location>
</feature>
<accession>Q9PHG7</accession>
<name>Q9PHG7_XYLFA</name>
<organism evidence="8 9">
    <name type="scientific">Xylella fastidiosa (strain 9a5c)</name>
    <dbReference type="NCBI Taxonomy" id="160492"/>
    <lineage>
        <taxon>Bacteria</taxon>
        <taxon>Pseudomonadati</taxon>
        <taxon>Pseudomonadota</taxon>
        <taxon>Gammaproteobacteria</taxon>
        <taxon>Lysobacterales</taxon>
        <taxon>Lysobacteraceae</taxon>
        <taxon>Xylella</taxon>
    </lineage>
</organism>
<sequence length="469" mass="50020">MRMVDNDQMSPDASPNSKPRSGVRRVNNLPLIIGIVALCLFALLIAKVAIKRMNNKVAVAHSDTKKESKKNIDTSTMANEVLSGHGPGLIPSAMPEVPPAVSGTAGIPIAPVNNPDAPPMPPHQPDSLSAPVNPDEQQLRMAKLQQFQEAIKANSKIALPYEGGGSGSTSMTSRGASATATPQSREEMLAQIAKVRRQIDENAAGGDLTNSYQAQLARIRASLDNGDGGSESSPHLLQVSAPSSNKDFSQFANNGQGDRWKLDQEIQAPRSSFEIRAGGVIPGVMISGVNSDLPGQIMGQVAQDVYDTATGKYLLIPQGTRLVGMYNSNVGYGQGAILIAWQRLVFPDGKALDISAMPGADNAGYAGFRDQANHHYTRIFGSALLMSGVTAASSYATDRNRNNSGIYSQPTASSELSQALGQQLGNVTAQMISKNLNIAPTLQIRPGYRFNIIIVKDLNFTKPYKSFDY</sequence>
<evidence type="ECO:0000256" key="7">
    <source>
        <dbReference type="SAM" id="Phobius"/>
    </source>
</evidence>
<evidence type="ECO:0000256" key="3">
    <source>
        <dbReference type="ARBA" id="ARBA00022692"/>
    </source>
</evidence>
<dbReference type="InterPro" id="IPR005498">
    <property type="entry name" value="T4SS_VirB10/TraB/TrbI"/>
</dbReference>
<evidence type="ECO:0000313" key="9">
    <source>
        <dbReference type="Proteomes" id="UP000000812"/>
    </source>
</evidence>
<proteinExistence type="inferred from homology"/>
<dbReference type="GO" id="GO:0016020">
    <property type="term" value="C:membrane"/>
    <property type="evidence" value="ECO:0007669"/>
    <property type="project" value="UniProtKB-SubCell"/>
</dbReference>
<evidence type="ECO:0000256" key="6">
    <source>
        <dbReference type="SAM" id="MobiDB-lite"/>
    </source>
</evidence>
<keyword evidence="5 7" id="KW-0472">Membrane</keyword>
<evidence type="ECO:0000256" key="2">
    <source>
        <dbReference type="ARBA" id="ARBA00010265"/>
    </source>
</evidence>
<feature type="compositionally biased region" description="Polar residues" evidence="6">
    <location>
        <begin position="7"/>
        <end position="19"/>
    </location>
</feature>
<dbReference type="Pfam" id="PF03743">
    <property type="entry name" value="TrbI"/>
    <property type="match status" value="1"/>
</dbReference>
<feature type="region of interest" description="Disordered" evidence="6">
    <location>
        <begin position="1"/>
        <end position="23"/>
    </location>
</feature>
<feature type="region of interest" description="Disordered" evidence="6">
    <location>
        <begin position="159"/>
        <end position="185"/>
    </location>
</feature>
<dbReference type="EMBL" id="AE003851">
    <property type="protein sequence ID" value="AAF85609.1"/>
    <property type="molecule type" value="Genomic_DNA"/>
</dbReference>
<feature type="compositionally biased region" description="Low complexity" evidence="6">
    <location>
        <begin position="168"/>
        <end position="181"/>
    </location>
</feature>
<dbReference type="KEGG" id="xfa:XF_a0040"/>
<feature type="region of interest" description="Disordered" evidence="6">
    <location>
        <begin position="100"/>
        <end position="134"/>
    </location>
</feature>
<dbReference type="PIR" id="H82865">
    <property type="entry name" value="H82865"/>
</dbReference>
<dbReference type="CDD" id="cd16429">
    <property type="entry name" value="VirB10"/>
    <property type="match status" value="1"/>
</dbReference>
<keyword evidence="3 7" id="KW-0812">Transmembrane</keyword>
<geneLocation type="plasmid" evidence="8 9">
    <name>pXF51</name>
</geneLocation>
<dbReference type="AlphaFoldDB" id="Q9PHG7"/>
<dbReference type="InterPro" id="IPR042217">
    <property type="entry name" value="T4SS_VirB10/TrbI"/>
</dbReference>